<evidence type="ECO:0000259" key="3">
    <source>
        <dbReference type="PROSITE" id="PS01124"/>
    </source>
</evidence>
<feature type="transmembrane region" description="Helical" evidence="2">
    <location>
        <begin position="146"/>
        <end position="171"/>
    </location>
</feature>
<dbReference type="PANTHER" id="PTHR43280:SF29">
    <property type="entry name" value="ARAC-FAMILY TRANSCRIPTIONAL REGULATOR"/>
    <property type="match status" value="1"/>
</dbReference>
<feature type="transmembrane region" description="Helical" evidence="2">
    <location>
        <begin position="114"/>
        <end position="134"/>
    </location>
</feature>
<gene>
    <name evidence="4" type="ORF">PSJ8397_02361</name>
</gene>
<keyword evidence="1" id="KW-0238">DNA-binding</keyword>
<reference evidence="4 5" key="1">
    <citation type="submission" date="2017-03" db="EMBL/GenBank/DDBJ databases">
        <authorList>
            <person name="Afonso C.L."/>
            <person name="Miller P.J."/>
            <person name="Scott M.A."/>
            <person name="Spackman E."/>
            <person name="Goraichik I."/>
            <person name="Dimitrov K.M."/>
            <person name="Suarez D.L."/>
            <person name="Swayne D.E."/>
        </authorList>
    </citation>
    <scope>NUCLEOTIDE SEQUENCE [LARGE SCALE GENOMIC DNA]</scope>
    <source>
        <strain evidence="4 5">CECT 8397</strain>
    </source>
</reference>
<feature type="transmembrane region" description="Helical" evidence="2">
    <location>
        <begin position="58"/>
        <end position="77"/>
    </location>
</feature>
<protein>
    <submittedName>
        <fullName evidence="4">Helix-turn-helix domain protein</fullName>
    </submittedName>
</protein>
<dbReference type="InterPro" id="IPR018060">
    <property type="entry name" value="HTH_AraC"/>
</dbReference>
<dbReference type="Gene3D" id="1.10.10.60">
    <property type="entry name" value="Homeodomain-like"/>
    <property type="match status" value="1"/>
</dbReference>
<evidence type="ECO:0000256" key="1">
    <source>
        <dbReference type="ARBA" id="ARBA00023125"/>
    </source>
</evidence>
<feature type="transmembrane region" description="Helical" evidence="2">
    <location>
        <begin position="89"/>
        <end position="108"/>
    </location>
</feature>
<sequence>MPSLPIPMISSLILMFLLVQMWVSGRRMGPLALLLAVCAAQGVIISLARHYGVAGMRAVQAVMAAVIPPLVFVAFQVTAVRGVRARDAVHLAAPVAVGVALLVMPPILDVLIPAVFVGYGLAVVWLSLQGADAVPRMRLAAGDLPCVIWTLIGVSLIGSALSDVLIVAVQIAGVPQWQPWIISLYSSGMLLVIGRLALSGTLEASAPEETAAPSAQVSEADAALVARLDALMAAERPYLDPDLTLTRLARRLIVPVKQLSAAINKVTGENVSRYINAARIRAAQAALGQGESVTSAMLASGFNTKSNFNR</sequence>
<feature type="domain" description="HTH araC/xylS-type" evidence="3">
    <location>
        <begin position="229"/>
        <end position="310"/>
    </location>
</feature>
<evidence type="ECO:0000256" key="2">
    <source>
        <dbReference type="SAM" id="Phobius"/>
    </source>
</evidence>
<organism evidence="4 5">
    <name type="scientific">Pseudooctadecabacter jejudonensis</name>
    <dbReference type="NCBI Taxonomy" id="1391910"/>
    <lineage>
        <taxon>Bacteria</taxon>
        <taxon>Pseudomonadati</taxon>
        <taxon>Pseudomonadota</taxon>
        <taxon>Alphaproteobacteria</taxon>
        <taxon>Rhodobacterales</taxon>
        <taxon>Paracoccaceae</taxon>
        <taxon>Pseudooctadecabacter</taxon>
    </lineage>
</organism>
<evidence type="ECO:0000313" key="5">
    <source>
        <dbReference type="Proteomes" id="UP000193623"/>
    </source>
</evidence>
<evidence type="ECO:0000313" key="4">
    <source>
        <dbReference type="EMBL" id="SLN45207.1"/>
    </source>
</evidence>
<proteinExistence type="predicted"/>
<name>A0A1Y5SU48_9RHOB</name>
<feature type="transmembrane region" description="Helical" evidence="2">
    <location>
        <begin position="6"/>
        <end position="24"/>
    </location>
</feature>
<keyword evidence="2" id="KW-1133">Transmembrane helix</keyword>
<dbReference type="GO" id="GO:0003700">
    <property type="term" value="F:DNA-binding transcription factor activity"/>
    <property type="evidence" value="ECO:0007669"/>
    <property type="project" value="InterPro"/>
</dbReference>
<accession>A0A1Y5SU48</accession>
<dbReference type="PROSITE" id="PS01124">
    <property type="entry name" value="HTH_ARAC_FAMILY_2"/>
    <property type="match status" value="1"/>
</dbReference>
<dbReference type="Pfam" id="PF12833">
    <property type="entry name" value="HTH_18"/>
    <property type="match status" value="1"/>
</dbReference>
<dbReference type="PANTHER" id="PTHR43280">
    <property type="entry name" value="ARAC-FAMILY TRANSCRIPTIONAL REGULATOR"/>
    <property type="match status" value="1"/>
</dbReference>
<keyword evidence="2" id="KW-0812">Transmembrane</keyword>
<keyword evidence="2" id="KW-0472">Membrane</keyword>
<feature type="transmembrane region" description="Helical" evidence="2">
    <location>
        <begin position="177"/>
        <end position="198"/>
    </location>
</feature>
<keyword evidence="5" id="KW-1185">Reference proteome</keyword>
<feature type="transmembrane region" description="Helical" evidence="2">
    <location>
        <begin position="31"/>
        <end position="52"/>
    </location>
</feature>
<dbReference type="AlphaFoldDB" id="A0A1Y5SU48"/>
<dbReference type="Proteomes" id="UP000193623">
    <property type="component" value="Unassembled WGS sequence"/>
</dbReference>
<dbReference type="EMBL" id="FWFT01000003">
    <property type="protein sequence ID" value="SLN45207.1"/>
    <property type="molecule type" value="Genomic_DNA"/>
</dbReference>
<dbReference type="GO" id="GO:0043565">
    <property type="term" value="F:sequence-specific DNA binding"/>
    <property type="evidence" value="ECO:0007669"/>
    <property type="project" value="InterPro"/>
</dbReference>